<name>A0AA41QVR4_9MICO</name>
<proteinExistence type="predicted"/>
<organism evidence="2 3">
    <name type="scientific">Cryobacterium zhongshanensis</name>
    <dbReference type="NCBI Taxonomy" id="2928153"/>
    <lineage>
        <taxon>Bacteria</taxon>
        <taxon>Bacillati</taxon>
        <taxon>Actinomycetota</taxon>
        <taxon>Actinomycetes</taxon>
        <taxon>Micrococcales</taxon>
        <taxon>Microbacteriaceae</taxon>
        <taxon>Cryobacterium</taxon>
    </lineage>
</organism>
<dbReference type="GO" id="GO:0008295">
    <property type="term" value="P:spermidine biosynthetic process"/>
    <property type="evidence" value="ECO:0007669"/>
    <property type="project" value="InterPro"/>
</dbReference>
<comment type="caution">
    <text evidence="2">The sequence shown here is derived from an EMBL/GenBank/DDBJ whole genome shotgun (WGS) entry which is preliminary data.</text>
</comment>
<dbReference type="InterPro" id="IPR003826">
    <property type="entry name" value="AdoMetDC_fam_prok"/>
</dbReference>
<accession>A0AA41QVR4</accession>
<dbReference type="EMBL" id="JALGAR010000003">
    <property type="protein sequence ID" value="MCI4658780.1"/>
    <property type="molecule type" value="Genomic_DNA"/>
</dbReference>
<keyword evidence="3" id="KW-1185">Reference proteome</keyword>
<dbReference type="RefSeq" id="WP_198416012.1">
    <property type="nucleotide sequence ID" value="NZ_JALGAR010000003.1"/>
</dbReference>
<protein>
    <submittedName>
        <fullName evidence="2">S-adenosylmethionine decarboxylase</fullName>
    </submittedName>
</protein>
<comment type="cofactor">
    <cofactor evidence="1">
        <name>pyruvate</name>
        <dbReference type="ChEBI" id="CHEBI:15361"/>
    </cofactor>
</comment>
<reference evidence="2" key="1">
    <citation type="submission" date="2022-03" db="EMBL/GenBank/DDBJ databases">
        <title>Cryobacterium sp. nov. strain ZS14-85, isolated from Antarctic soil.</title>
        <authorList>
            <person name="Li J."/>
            <person name="Niu G."/>
        </authorList>
    </citation>
    <scope>NUCLEOTIDE SEQUENCE</scope>
    <source>
        <strain evidence="2">ZS14-85</strain>
    </source>
</reference>
<gene>
    <name evidence="2" type="ORF">MQH31_13290</name>
</gene>
<evidence type="ECO:0000256" key="1">
    <source>
        <dbReference type="ARBA" id="ARBA00001928"/>
    </source>
</evidence>
<dbReference type="Gene3D" id="3.60.90.10">
    <property type="entry name" value="S-adenosylmethionine decarboxylase"/>
    <property type="match status" value="1"/>
</dbReference>
<sequence length="130" mass="14724">MESLPHGLDHITGGMAFMRDLAPTIYRQRLVIEAYPAEPISALQIVDYLSGLAPVLDMKGLIEPVTHRSDLYGWAGWTHWETSGAHFYAWEQPVLFYSVDIYTCKPFDPLVAVEYTKGFFGSATAEYKEF</sequence>
<evidence type="ECO:0000313" key="3">
    <source>
        <dbReference type="Proteomes" id="UP001165341"/>
    </source>
</evidence>
<dbReference type="Pfam" id="PF02675">
    <property type="entry name" value="AdoMet_dc"/>
    <property type="match status" value="1"/>
</dbReference>
<dbReference type="AlphaFoldDB" id="A0AA41QVR4"/>
<dbReference type="Proteomes" id="UP001165341">
    <property type="component" value="Unassembled WGS sequence"/>
</dbReference>
<dbReference type="GO" id="GO:0004014">
    <property type="term" value="F:adenosylmethionine decarboxylase activity"/>
    <property type="evidence" value="ECO:0007669"/>
    <property type="project" value="InterPro"/>
</dbReference>
<evidence type="ECO:0000313" key="2">
    <source>
        <dbReference type="EMBL" id="MCI4658780.1"/>
    </source>
</evidence>